<proteinExistence type="predicted"/>
<sequence length="226" mass="25520">MSIQTYIQSISARLTKINTSSIQLLSLSYLNFPSINSQSSSVLVDQSSSLNTFLLTAFFLVTFTGFAVSLCMIGFKLALATLTKAISNKKFMNPIVNITMKAVVKNHSLMKYLIPFRAVFTFRVAWVRVTAQALRVISRDLRWKRGLSKWSATQIASYFEVVKSISHPLKGTKPKRLETRLDSKLPLRKLVILCTTIVFSFQSQELNTAVRYMFPEANIPFPAFDS</sequence>
<gene>
    <name evidence="2" type="ORF">FGO68_gene10325</name>
</gene>
<comment type="caution">
    <text evidence="2">The sequence shown here is derived from an EMBL/GenBank/DDBJ whole genome shotgun (WGS) entry which is preliminary data.</text>
</comment>
<accession>A0A8J8NRP3</accession>
<organism evidence="2 3">
    <name type="scientific">Halteria grandinella</name>
    <dbReference type="NCBI Taxonomy" id="5974"/>
    <lineage>
        <taxon>Eukaryota</taxon>
        <taxon>Sar</taxon>
        <taxon>Alveolata</taxon>
        <taxon>Ciliophora</taxon>
        <taxon>Intramacronucleata</taxon>
        <taxon>Spirotrichea</taxon>
        <taxon>Stichotrichia</taxon>
        <taxon>Sporadotrichida</taxon>
        <taxon>Halteriidae</taxon>
        <taxon>Halteria</taxon>
    </lineage>
</organism>
<reference evidence="2" key="1">
    <citation type="submission" date="2019-06" db="EMBL/GenBank/DDBJ databases">
        <authorList>
            <person name="Zheng W."/>
        </authorList>
    </citation>
    <scope>NUCLEOTIDE SEQUENCE</scope>
    <source>
        <strain evidence="2">QDHG01</strain>
    </source>
</reference>
<evidence type="ECO:0000313" key="2">
    <source>
        <dbReference type="EMBL" id="TNV78941.1"/>
    </source>
</evidence>
<evidence type="ECO:0000256" key="1">
    <source>
        <dbReference type="SAM" id="Phobius"/>
    </source>
</evidence>
<dbReference type="EMBL" id="RRYP01009616">
    <property type="protein sequence ID" value="TNV78941.1"/>
    <property type="molecule type" value="Genomic_DNA"/>
</dbReference>
<evidence type="ECO:0000313" key="3">
    <source>
        <dbReference type="Proteomes" id="UP000785679"/>
    </source>
</evidence>
<evidence type="ECO:0008006" key="4">
    <source>
        <dbReference type="Google" id="ProtNLM"/>
    </source>
</evidence>
<dbReference type="AlphaFoldDB" id="A0A8J8NRP3"/>
<keyword evidence="1" id="KW-1133">Transmembrane helix</keyword>
<name>A0A8J8NRP3_HALGN</name>
<keyword evidence="1" id="KW-0812">Transmembrane</keyword>
<keyword evidence="1" id="KW-0472">Membrane</keyword>
<keyword evidence="3" id="KW-1185">Reference proteome</keyword>
<dbReference type="Proteomes" id="UP000785679">
    <property type="component" value="Unassembled WGS sequence"/>
</dbReference>
<protein>
    <recommendedName>
        <fullName evidence="4">Transmembrane protein</fullName>
    </recommendedName>
</protein>
<feature type="transmembrane region" description="Helical" evidence="1">
    <location>
        <begin position="53"/>
        <end position="82"/>
    </location>
</feature>